<evidence type="ECO:0000256" key="6">
    <source>
        <dbReference type="ARBA" id="ARBA00023136"/>
    </source>
</evidence>
<dbReference type="Gene3D" id="1.10.287.70">
    <property type="match status" value="1"/>
</dbReference>
<evidence type="ECO:0000259" key="11">
    <source>
        <dbReference type="PROSITE" id="PS50042"/>
    </source>
</evidence>
<keyword evidence="6 10" id="KW-0472">Membrane</keyword>
<dbReference type="CDD" id="cd00038">
    <property type="entry name" value="CAP_ED"/>
    <property type="match status" value="1"/>
</dbReference>
<dbReference type="EMBL" id="JH993025">
    <property type="protein sequence ID" value="EKX41194.1"/>
    <property type="molecule type" value="Genomic_DNA"/>
</dbReference>
<dbReference type="PaxDb" id="55529-EKX41194"/>
<dbReference type="PANTHER" id="PTHR45689">
    <property type="entry name" value="I[[H]] CHANNEL, ISOFORM E"/>
    <property type="match status" value="1"/>
</dbReference>
<evidence type="ECO:0000313" key="12">
    <source>
        <dbReference type="EMBL" id="EKX41194.1"/>
    </source>
</evidence>
<dbReference type="PANTHER" id="PTHR45689:SF5">
    <property type="entry name" value="I[[H]] CHANNEL, ISOFORM E"/>
    <property type="match status" value="1"/>
</dbReference>
<keyword evidence="2" id="KW-0813">Transport</keyword>
<feature type="coiled-coil region" evidence="8">
    <location>
        <begin position="360"/>
        <end position="387"/>
    </location>
</feature>
<keyword evidence="4 10" id="KW-1133">Transmembrane helix</keyword>
<dbReference type="SUPFAM" id="SSF51206">
    <property type="entry name" value="cAMP-binding domain-like"/>
    <property type="match status" value="1"/>
</dbReference>
<evidence type="ECO:0000256" key="10">
    <source>
        <dbReference type="SAM" id="Phobius"/>
    </source>
</evidence>
<dbReference type="InterPro" id="IPR051413">
    <property type="entry name" value="K/Na_HCN_channel"/>
</dbReference>
<reference evidence="14" key="2">
    <citation type="submission" date="2012-11" db="EMBL/GenBank/DDBJ databases">
        <authorList>
            <person name="Kuo A."/>
            <person name="Curtis B.A."/>
            <person name="Tanifuji G."/>
            <person name="Burki F."/>
            <person name="Gruber A."/>
            <person name="Irimia M."/>
            <person name="Maruyama S."/>
            <person name="Arias M.C."/>
            <person name="Ball S.G."/>
            <person name="Gile G.H."/>
            <person name="Hirakawa Y."/>
            <person name="Hopkins J.F."/>
            <person name="Rensing S.A."/>
            <person name="Schmutz J."/>
            <person name="Symeonidi A."/>
            <person name="Elias M."/>
            <person name="Eveleigh R.J."/>
            <person name="Herman E.K."/>
            <person name="Klute M.J."/>
            <person name="Nakayama T."/>
            <person name="Obornik M."/>
            <person name="Reyes-Prieto A."/>
            <person name="Armbrust E.V."/>
            <person name="Aves S.J."/>
            <person name="Beiko R.G."/>
            <person name="Coutinho P."/>
            <person name="Dacks J.B."/>
            <person name="Durnford D.G."/>
            <person name="Fast N.M."/>
            <person name="Green B.R."/>
            <person name="Grisdale C."/>
            <person name="Hempe F."/>
            <person name="Henrissat B."/>
            <person name="Hoppner M.P."/>
            <person name="Ishida K.-I."/>
            <person name="Kim E."/>
            <person name="Koreny L."/>
            <person name="Kroth P.G."/>
            <person name="Liu Y."/>
            <person name="Malik S.-B."/>
            <person name="Maier U.G."/>
            <person name="McRose D."/>
            <person name="Mock T."/>
            <person name="Neilson J.A."/>
            <person name="Onodera N.T."/>
            <person name="Poole A.M."/>
            <person name="Pritham E.J."/>
            <person name="Richards T.A."/>
            <person name="Rocap G."/>
            <person name="Roy S.W."/>
            <person name="Sarai C."/>
            <person name="Schaack S."/>
            <person name="Shirato S."/>
            <person name="Slamovits C.H."/>
            <person name="Spencer D.F."/>
            <person name="Suzuki S."/>
            <person name="Worden A.Z."/>
            <person name="Zauner S."/>
            <person name="Barry K."/>
            <person name="Bell C."/>
            <person name="Bharti A.K."/>
            <person name="Crow J.A."/>
            <person name="Grimwood J."/>
            <person name="Kramer R."/>
            <person name="Lindquist E."/>
            <person name="Lucas S."/>
            <person name="Salamov A."/>
            <person name="McFadden G.I."/>
            <person name="Lane C.E."/>
            <person name="Keeling P.J."/>
            <person name="Gray M.W."/>
            <person name="Grigoriev I.V."/>
            <person name="Archibald J.M."/>
        </authorList>
    </citation>
    <scope>NUCLEOTIDE SEQUENCE</scope>
    <source>
        <strain evidence="14">CCMP2712</strain>
    </source>
</reference>
<dbReference type="OMA" id="SSISHCM"/>
<evidence type="ECO:0000256" key="2">
    <source>
        <dbReference type="ARBA" id="ARBA00022448"/>
    </source>
</evidence>
<dbReference type="GO" id="GO:0005249">
    <property type="term" value="F:voltage-gated potassium channel activity"/>
    <property type="evidence" value="ECO:0007669"/>
    <property type="project" value="InterPro"/>
</dbReference>
<evidence type="ECO:0000313" key="14">
    <source>
        <dbReference type="Proteomes" id="UP000011087"/>
    </source>
</evidence>
<protein>
    <recommendedName>
        <fullName evidence="11">Cyclic nucleotide-binding domain-containing protein</fullName>
    </recommendedName>
</protein>
<feature type="transmembrane region" description="Helical" evidence="10">
    <location>
        <begin position="340"/>
        <end position="358"/>
    </location>
</feature>
<sequence>MQKSTSWKDFNLVGELVIGVPEEGEVASPLGRTNSAARSPFDISGFRPNFPDPSLQVARRSGGHLHFQSLYDNAGKNKTFFARFFGGPKATQAWLVHPESAFAKIVALIGALLLLYTAIVIQFEVCFYWNTPPCSSLPTIKFDVFVDIFFVFQLLISFCSGTMVDGVYEESLRSSWWNYLKGSFLFDAVTSIPTSLMEYIVVAGCTEETANSNQHLGNLQLLRLVKPFRLLRLSRLLKIGAARTFMEWAEEKIRLPGYVLRTLQMIVYVFLVVHTTSCLFWLVKQLSSTEEQVCEFLTSRSLPCDGSPFGSYVVMIYFTNTIFATVGFGEITPQNTYERLYTIGSMFVGVMVFGTMLSEVQTMHLKASQLKRECEDARREVRDFLRGAHVPHSMRTKIISWLDLDYAVQQERNRQLGMISHIPRQLRSPIYLNMFKDYLGSIALFKAVVHPLKDRLLVRMFEESLVETFDANVPIATMDQVCDRVYIIRKGCVRVLLQNGSTVAVLNETDCFGESCLVGDPRWRGEHGMECEYVSTSSVVCIVIFADTFFDVLSEFPSDLFEEFSDLSRSCKAFVEKEQADLSTSTVRWFYMAKRLMSRRRANMNVSQLLRSARNSLLMQSLSSSGVAPRLSGASKVEERPPSTATSSSSQQDANKLIKAVGEFIKIENSKLITAMNRKLQVVESRISDLTQRAPALLQARGLSDLSSGQISPLVIMSEANGSPPGFYYHQ</sequence>
<dbReference type="AlphaFoldDB" id="L1IZ68"/>
<dbReference type="GeneID" id="17297957"/>
<dbReference type="PROSITE" id="PS50042">
    <property type="entry name" value="CNMP_BINDING_3"/>
    <property type="match status" value="1"/>
</dbReference>
<dbReference type="GO" id="GO:0098855">
    <property type="term" value="C:HCN channel complex"/>
    <property type="evidence" value="ECO:0007669"/>
    <property type="project" value="TreeGrafter"/>
</dbReference>
<evidence type="ECO:0000256" key="9">
    <source>
        <dbReference type="SAM" id="MobiDB-lite"/>
    </source>
</evidence>
<keyword evidence="8" id="KW-0175">Coiled coil</keyword>
<evidence type="ECO:0000256" key="8">
    <source>
        <dbReference type="SAM" id="Coils"/>
    </source>
</evidence>
<evidence type="ECO:0000256" key="5">
    <source>
        <dbReference type="ARBA" id="ARBA00023065"/>
    </source>
</evidence>
<dbReference type="KEGG" id="gtt:GUITHDRAFT_142125"/>
<accession>L1IZ68</accession>
<evidence type="ECO:0000256" key="7">
    <source>
        <dbReference type="ARBA" id="ARBA00023303"/>
    </source>
</evidence>
<feature type="transmembrane region" description="Helical" evidence="10">
    <location>
        <begin position="150"/>
        <end position="168"/>
    </location>
</feature>
<dbReference type="Pfam" id="PF00520">
    <property type="entry name" value="Ion_trans"/>
    <property type="match status" value="1"/>
</dbReference>
<evidence type="ECO:0000256" key="3">
    <source>
        <dbReference type="ARBA" id="ARBA00022692"/>
    </source>
</evidence>
<dbReference type="eggNOG" id="KOG0498">
    <property type="taxonomic scope" value="Eukaryota"/>
</dbReference>
<dbReference type="Proteomes" id="UP000011087">
    <property type="component" value="Unassembled WGS sequence"/>
</dbReference>
<feature type="transmembrane region" description="Helical" evidence="10">
    <location>
        <begin position="309"/>
        <end position="328"/>
    </location>
</feature>
<feature type="domain" description="Cyclic nucleotide-binding" evidence="11">
    <location>
        <begin position="444"/>
        <end position="570"/>
    </location>
</feature>
<keyword evidence="14" id="KW-1185">Reference proteome</keyword>
<organism evidence="12">
    <name type="scientific">Guillardia theta (strain CCMP2712)</name>
    <name type="common">Cryptophyte</name>
    <dbReference type="NCBI Taxonomy" id="905079"/>
    <lineage>
        <taxon>Eukaryota</taxon>
        <taxon>Cryptophyceae</taxon>
        <taxon>Pyrenomonadales</taxon>
        <taxon>Geminigeraceae</taxon>
        <taxon>Guillardia</taxon>
    </lineage>
</organism>
<dbReference type="InterPro" id="IPR000595">
    <property type="entry name" value="cNMP-bd_dom"/>
</dbReference>
<dbReference type="SUPFAM" id="SSF81324">
    <property type="entry name" value="Voltage-gated potassium channels"/>
    <property type="match status" value="1"/>
</dbReference>
<feature type="transmembrane region" description="Helical" evidence="10">
    <location>
        <begin position="105"/>
        <end position="130"/>
    </location>
</feature>
<reference evidence="12 14" key="1">
    <citation type="journal article" date="2012" name="Nature">
        <title>Algal genomes reveal evolutionary mosaicism and the fate of nucleomorphs.</title>
        <authorList>
            <consortium name="DOE Joint Genome Institute"/>
            <person name="Curtis B.A."/>
            <person name="Tanifuji G."/>
            <person name="Burki F."/>
            <person name="Gruber A."/>
            <person name="Irimia M."/>
            <person name="Maruyama S."/>
            <person name="Arias M.C."/>
            <person name="Ball S.G."/>
            <person name="Gile G.H."/>
            <person name="Hirakawa Y."/>
            <person name="Hopkins J.F."/>
            <person name="Kuo A."/>
            <person name="Rensing S.A."/>
            <person name="Schmutz J."/>
            <person name="Symeonidi A."/>
            <person name="Elias M."/>
            <person name="Eveleigh R.J."/>
            <person name="Herman E.K."/>
            <person name="Klute M.J."/>
            <person name="Nakayama T."/>
            <person name="Obornik M."/>
            <person name="Reyes-Prieto A."/>
            <person name="Armbrust E.V."/>
            <person name="Aves S.J."/>
            <person name="Beiko R.G."/>
            <person name="Coutinho P."/>
            <person name="Dacks J.B."/>
            <person name="Durnford D.G."/>
            <person name="Fast N.M."/>
            <person name="Green B.R."/>
            <person name="Grisdale C.J."/>
            <person name="Hempel F."/>
            <person name="Henrissat B."/>
            <person name="Hoppner M.P."/>
            <person name="Ishida K."/>
            <person name="Kim E."/>
            <person name="Koreny L."/>
            <person name="Kroth P.G."/>
            <person name="Liu Y."/>
            <person name="Malik S.B."/>
            <person name="Maier U.G."/>
            <person name="McRose D."/>
            <person name="Mock T."/>
            <person name="Neilson J.A."/>
            <person name="Onodera N.T."/>
            <person name="Poole A.M."/>
            <person name="Pritham E.J."/>
            <person name="Richards T.A."/>
            <person name="Rocap G."/>
            <person name="Roy S.W."/>
            <person name="Sarai C."/>
            <person name="Schaack S."/>
            <person name="Shirato S."/>
            <person name="Slamovits C.H."/>
            <person name="Spencer D.F."/>
            <person name="Suzuki S."/>
            <person name="Worden A.Z."/>
            <person name="Zauner S."/>
            <person name="Barry K."/>
            <person name="Bell C."/>
            <person name="Bharti A.K."/>
            <person name="Crow J.A."/>
            <person name="Grimwood J."/>
            <person name="Kramer R."/>
            <person name="Lindquist E."/>
            <person name="Lucas S."/>
            <person name="Salamov A."/>
            <person name="McFadden G.I."/>
            <person name="Lane C.E."/>
            <person name="Keeling P.J."/>
            <person name="Gray M.W."/>
            <person name="Grigoriev I.V."/>
            <person name="Archibald J.M."/>
        </authorList>
    </citation>
    <scope>NUCLEOTIDE SEQUENCE</scope>
    <source>
        <strain evidence="12 14">CCMP2712</strain>
    </source>
</reference>
<dbReference type="InterPro" id="IPR005821">
    <property type="entry name" value="Ion_trans_dom"/>
</dbReference>
<comment type="subcellular location">
    <subcellularLocation>
        <location evidence="1">Membrane</location>
        <topology evidence="1">Multi-pass membrane protein</topology>
    </subcellularLocation>
</comment>
<dbReference type="HOGENOM" id="CLU_020388_0_0_1"/>
<dbReference type="EnsemblProtists" id="EKX41194">
    <property type="protein sequence ID" value="EKX41194"/>
    <property type="gene ID" value="GUITHDRAFT_142125"/>
</dbReference>
<dbReference type="InterPro" id="IPR003938">
    <property type="entry name" value="K_chnl_volt-dep_EAG/ELK/ERG"/>
</dbReference>
<feature type="region of interest" description="Disordered" evidence="9">
    <location>
        <begin position="627"/>
        <end position="652"/>
    </location>
</feature>
<keyword evidence="5" id="KW-0406">Ion transport</keyword>
<dbReference type="GO" id="GO:0003254">
    <property type="term" value="P:regulation of membrane depolarization"/>
    <property type="evidence" value="ECO:0007669"/>
    <property type="project" value="TreeGrafter"/>
</dbReference>
<dbReference type="InterPro" id="IPR018490">
    <property type="entry name" value="cNMP-bd_dom_sf"/>
</dbReference>
<gene>
    <name evidence="12" type="ORF">GUITHDRAFT_142125</name>
</gene>
<dbReference type="Pfam" id="PF00027">
    <property type="entry name" value="cNMP_binding"/>
    <property type="match status" value="1"/>
</dbReference>
<feature type="compositionally biased region" description="Low complexity" evidence="9">
    <location>
        <begin position="642"/>
        <end position="652"/>
    </location>
</feature>
<dbReference type="PRINTS" id="PR01463">
    <property type="entry name" value="EAGCHANLFMLY"/>
</dbReference>
<name>L1IZ68_GUITC</name>
<feature type="transmembrane region" description="Helical" evidence="10">
    <location>
        <begin position="262"/>
        <end position="283"/>
    </location>
</feature>
<evidence type="ECO:0000313" key="13">
    <source>
        <dbReference type="EnsemblProtists" id="EKX41194"/>
    </source>
</evidence>
<dbReference type="GO" id="GO:0035725">
    <property type="term" value="P:sodium ion transmembrane transport"/>
    <property type="evidence" value="ECO:0007669"/>
    <property type="project" value="TreeGrafter"/>
</dbReference>
<evidence type="ECO:0000256" key="1">
    <source>
        <dbReference type="ARBA" id="ARBA00004141"/>
    </source>
</evidence>
<evidence type="ECO:0000256" key="4">
    <source>
        <dbReference type="ARBA" id="ARBA00022989"/>
    </source>
</evidence>
<reference evidence="13" key="3">
    <citation type="submission" date="2016-03" db="UniProtKB">
        <authorList>
            <consortium name="EnsemblProtists"/>
        </authorList>
    </citation>
    <scope>IDENTIFICATION</scope>
</reference>
<dbReference type="OrthoDB" id="421226at2759"/>
<keyword evidence="3 10" id="KW-0812">Transmembrane</keyword>
<dbReference type="RefSeq" id="XP_005828174.1">
    <property type="nucleotide sequence ID" value="XM_005828117.1"/>
</dbReference>
<dbReference type="InterPro" id="IPR014710">
    <property type="entry name" value="RmlC-like_jellyroll"/>
</dbReference>
<dbReference type="Gene3D" id="2.60.120.10">
    <property type="entry name" value="Jelly Rolls"/>
    <property type="match status" value="1"/>
</dbReference>
<proteinExistence type="predicted"/>
<keyword evidence="7" id="KW-0407">Ion channel</keyword>